<feature type="region of interest" description="Disordered" evidence="1">
    <location>
        <begin position="1"/>
        <end position="56"/>
    </location>
</feature>
<evidence type="ECO:0000256" key="1">
    <source>
        <dbReference type="SAM" id="MobiDB-lite"/>
    </source>
</evidence>
<proteinExistence type="predicted"/>
<name>A0A2R6PC26_9APHY</name>
<keyword evidence="3" id="KW-1185">Reference proteome</keyword>
<dbReference type="AlphaFoldDB" id="A0A2R6PC26"/>
<dbReference type="OrthoDB" id="3165590at2759"/>
<comment type="caution">
    <text evidence="2">The sequence shown here is derived from an EMBL/GenBank/DDBJ whole genome shotgun (WGS) entry which is preliminary data.</text>
</comment>
<gene>
    <name evidence="2" type="ORF">PHLCEN_2v4998</name>
</gene>
<evidence type="ECO:0000313" key="3">
    <source>
        <dbReference type="Proteomes" id="UP000186601"/>
    </source>
</evidence>
<protein>
    <submittedName>
        <fullName evidence="2">Uncharacterized protein</fullName>
    </submittedName>
</protein>
<dbReference type="EMBL" id="MLYV02000502">
    <property type="protein sequence ID" value="PSR88849.1"/>
    <property type="molecule type" value="Genomic_DNA"/>
</dbReference>
<feature type="compositionally biased region" description="Low complexity" evidence="1">
    <location>
        <begin position="85"/>
        <end position="99"/>
    </location>
</feature>
<evidence type="ECO:0000313" key="2">
    <source>
        <dbReference type="EMBL" id="PSR88849.1"/>
    </source>
</evidence>
<feature type="region of interest" description="Disordered" evidence="1">
    <location>
        <begin position="78"/>
        <end position="113"/>
    </location>
</feature>
<dbReference type="Proteomes" id="UP000186601">
    <property type="component" value="Unassembled WGS sequence"/>
</dbReference>
<sequence>MPRRAPPTPLRLISGPLPLRSRPKHTLPSLPRPTFYPRVTLSRGPKPRSREVAATEEPTLQFHMTYDLLPGIIIPDMCTRRTSSDSDSSSPVSTNSYDTGSNPSSPHSKGFTVARGPWDHSASISVPFDVTSVLAAPRPVAVNVSFIR</sequence>
<accession>A0A2R6PC26</accession>
<reference evidence="2 3" key="1">
    <citation type="submission" date="2018-02" db="EMBL/GenBank/DDBJ databases">
        <title>Genome sequence of the basidiomycete white-rot fungus Phlebia centrifuga.</title>
        <authorList>
            <person name="Granchi Z."/>
            <person name="Peng M."/>
            <person name="de Vries R.P."/>
            <person name="Hilden K."/>
            <person name="Makela M.R."/>
            <person name="Grigoriev I."/>
            <person name="Riley R."/>
        </authorList>
    </citation>
    <scope>NUCLEOTIDE SEQUENCE [LARGE SCALE GENOMIC DNA]</scope>
    <source>
        <strain evidence="2 3">FBCC195</strain>
    </source>
</reference>
<organism evidence="2 3">
    <name type="scientific">Hermanssonia centrifuga</name>
    <dbReference type="NCBI Taxonomy" id="98765"/>
    <lineage>
        <taxon>Eukaryota</taxon>
        <taxon>Fungi</taxon>
        <taxon>Dikarya</taxon>
        <taxon>Basidiomycota</taxon>
        <taxon>Agaricomycotina</taxon>
        <taxon>Agaricomycetes</taxon>
        <taxon>Polyporales</taxon>
        <taxon>Meruliaceae</taxon>
        <taxon>Hermanssonia</taxon>
    </lineage>
</organism>